<keyword evidence="3" id="KW-0805">Transcription regulation</keyword>
<protein>
    <submittedName>
        <fullName evidence="7">Fis family sigma54 specific transcriptional regulator</fullName>
    </submittedName>
</protein>
<dbReference type="InterPro" id="IPR025943">
    <property type="entry name" value="Sigma_54_int_dom_ATP-bd_2"/>
</dbReference>
<reference evidence="7 8" key="1">
    <citation type="submission" date="2019-02" db="EMBL/GenBank/DDBJ databases">
        <title>Genomic Encyclopedia of Type Strains, Phase IV (KMG-IV): sequencing the most valuable type-strain genomes for metagenomic binning, comparative biology and taxonomic classification.</title>
        <authorList>
            <person name="Goeker M."/>
        </authorList>
    </citation>
    <scope>NUCLEOTIDE SEQUENCE [LARGE SCALE GENOMIC DNA]</scope>
    <source>
        <strain evidence="7 8">K24</strain>
    </source>
</reference>
<evidence type="ECO:0000256" key="1">
    <source>
        <dbReference type="ARBA" id="ARBA00022741"/>
    </source>
</evidence>
<dbReference type="Gene3D" id="3.40.50.300">
    <property type="entry name" value="P-loop containing nucleotide triphosphate hydrolases"/>
    <property type="match status" value="1"/>
</dbReference>
<comment type="caution">
    <text evidence="7">The sequence shown here is derived from an EMBL/GenBank/DDBJ whole genome shotgun (WGS) entry which is preliminary data.</text>
</comment>
<keyword evidence="5" id="KW-0804">Transcription</keyword>
<dbReference type="InterPro" id="IPR002197">
    <property type="entry name" value="HTH_Fis"/>
</dbReference>
<evidence type="ECO:0000256" key="2">
    <source>
        <dbReference type="ARBA" id="ARBA00022840"/>
    </source>
</evidence>
<evidence type="ECO:0000313" key="7">
    <source>
        <dbReference type="EMBL" id="RZS78799.1"/>
    </source>
</evidence>
<dbReference type="PROSITE" id="PS00688">
    <property type="entry name" value="SIGMA54_INTERACT_3"/>
    <property type="match status" value="1"/>
</dbReference>
<dbReference type="PROSITE" id="PS00676">
    <property type="entry name" value="SIGMA54_INTERACT_2"/>
    <property type="match status" value="1"/>
</dbReference>
<keyword evidence="8" id="KW-1185">Reference proteome</keyword>
<accession>A0A4Q7N9P2</accession>
<dbReference type="SUPFAM" id="SSF46689">
    <property type="entry name" value="Homeodomain-like"/>
    <property type="match status" value="1"/>
</dbReference>
<dbReference type="FunFam" id="3.40.50.300:FF:000006">
    <property type="entry name" value="DNA-binding transcriptional regulator NtrC"/>
    <property type="match status" value="1"/>
</dbReference>
<dbReference type="RefSeq" id="WP_130361752.1">
    <property type="nucleotide sequence ID" value="NZ_SGXC01000003.1"/>
</dbReference>
<dbReference type="PROSITE" id="PS00675">
    <property type="entry name" value="SIGMA54_INTERACT_1"/>
    <property type="match status" value="1"/>
</dbReference>
<proteinExistence type="predicted"/>
<dbReference type="OrthoDB" id="9761705at2"/>
<evidence type="ECO:0000256" key="5">
    <source>
        <dbReference type="ARBA" id="ARBA00023163"/>
    </source>
</evidence>
<dbReference type="InterPro" id="IPR058031">
    <property type="entry name" value="AAA_lid_NorR"/>
</dbReference>
<dbReference type="AlphaFoldDB" id="A0A4Q7N9P2"/>
<gene>
    <name evidence="7" type="ORF">EV675_5456</name>
</gene>
<dbReference type="PANTHER" id="PTHR32071:SF117">
    <property type="entry name" value="PTS-DEPENDENT DIHYDROXYACETONE KINASE OPERON REGULATORY PROTEIN-RELATED"/>
    <property type="match status" value="1"/>
</dbReference>
<evidence type="ECO:0000313" key="8">
    <source>
        <dbReference type="Proteomes" id="UP000292445"/>
    </source>
</evidence>
<feature type="domain" description="Sigma-54 factor interaction" evidence="6">
    <location>
        <begin position="43"/>
        <end position="271"/>
    </location>
</feature>
<dbReference type="CDD" id="cd00009">
    <property type="entry name" value="AAA"/>
    <property type="match status" value="1"/>
</dbReference>
<dbReference type="InterPro" id="IPR027417">
    <property type="entry name" value="P-loop_NTPase"/>
</dbReference>
<dbReference type="Gene3D" id="1.10.10.60">
    <property type="entry name" value="Homeodomain-like"/>
    <property type="match status" value="1"/>
</dbReference>
<dbReference type="Pfam" id="PF02954">
    <property type="entry name" value="HTH_8"/>
    <property type="match status" value="1"/>
</dbReference>
<evidence type="ECO:0000259" key="6">
    <source>
        <dbReference type="PROSITE" id="PS50045"/>
    </source>
</evidence>
<dbReference type="InterPro" id="IPR025944">
    <property type="entry name" value="Sigma_54_int_dom_CS"/>
</dbReference>
<dbReference type="InterPro" id="IPR025662">
    <property type="entry name" value="Sigma_54_int_dom_ATP-bd_1"/>
</dbReference>
<dbReference type="Pfam" id="PF00158">
    <property type="entry name" value="Sigma54_activat"/>
    <property type="match status" value="1"/>
</dbReference>
<keyword evidence="1" id="KW-0547">Nucleotide-binding</keyword>
<keyword evidence="2" id="KW-0067">ATP-binding</keyword>
<dbReference type="GO" id="GO:0006355">
    <property type="term" value="P:regulation of DNA-templated transcription"/>
    <property type="evidence" value="ECO:0007669"/>
    <property type="project" value="InterPro"/>
</dbReference>
<keyword evidence="4" id="KW-0238">DNA-binding</keyword>
<dbReference type="Proteomes" id="UP000292445">
    <property type="component" value="Unassembled WGS sequence"/>
</dbReference>
<sequence length="353" mass="38663">MRPDEALAPIVETDAPDTAGGHAAPLAAEPVCPALPPQYYGLLYGSSGPMRELYQQIEKVAPTALTVLIVGESGTGKELVARTLHEKSPRGGGPFIPVNCGAIPGTLIEGELFGHEKGSFTGAIQQHVGYFERAAGGTIFLDEITEMAPEMQIKLLRVLETSTFHRVGGTEQLSTDVRVIAATNRDPQMAVQEGRFREDLLYRLAVFPLRVPPLRERPADIDLLAQRFLDQLNATEKTRKRFARGTLDGLRQYHWPGNVRELKNAVHRAFILADDEVEVQSPEPAPRNRRVVRREGSLELAVGIPLPDAQRELILATLSHFGGDKRQTASTLGISLKTLYNRLDAYKHGGGDA</sequence>
<dbReference type="GO" id="GO:0043565">
    <property type="term" value="F:sequence-specific DNA binding"/>
    <property type="evidence" value="ECO:0007669"/>
    <property type="project" value="InterPro"/>
</dbReference>
<name>A0A4Q7N9P2_9BURK</name>
<dbReference type="SUPFAM" id="SSF52540">
    <property type="entry name" value="P-loop containing nucleoside triphosphate hydrolases"/>
    <property type="match status" value="1"/>
</dbReference>
<organism evidence="7 8">
    <name type="scientific">Pigmentiphaga kullae</name>
    <dbReference type="NCBI Taxonomy" id="151784"/>
    <lineage>
        <taxon>Bacteria</taxon>
        <taxon>Pseudomonadati</taxon>
        <taxon>Pseudomonadota</taxon>
        <taxon>Betaproteobacteria</taxon>
        <taxon>Burkholderiales</taxon>
        <taxon>Alcaligenaceae</taxon>
        <taxon>Pigmentiphaga</taxon>
    </lineage>
</organism>
<dbReference type="SMART" id="SM00382">
    <property type="entry name" value="AAA"/>
    <property type="match status" value="1"/>
</dbReference>
<dbReference type="InterPro" id="IPR003593">
    <property type="entry name" value="AAA+_ATPase"/>
</dbReference>
<dbReference type="InterPro" id="IPR002078">
    <property type="entry name" value="Sigma_54_int"/>
</dbReference>
<evidence type="ECO:0000256" key="4">
    <source>
        <dbReference type="ARBA" id="ARBA00023125"/>
    </source>
</evidence>
<evidence type="ECO:0000256" key="3">
    <source>
        <dbReference type="ARBA" id="ARBA00023015"/>
    </source>
</evidence>
<dbReference type="Pfam" id="PF25601">
    <property type="entry name" value="AAA_lid_14"/>
    <property type="match status" value="1"/>
</dbReference>
<dbReference type="InterPro" id="IPR009057">
    <property type="entry name" value="Homeodomain-like_sf"/>
</dbReference>
<dbReference type="PROSITE" id="PS50045">
    <property type="entry name" value="SIGMA54_INTERACT_4"/>
    <property type="match status" value="1"/>
</dbReference>
<dbReference type="Gene3D" id="1.10.8.60">
    <property type="match status" value="1"/>
</dbReference>
<dbReference type="GO" id="GO:0005524">
    <property type="term" value="F:ATP binding"/>
    <property type="evidence" value="ECO:0007669"/>
    <property type="project" value="UniProtKB-KW"/>
</dbReference>
<dbReference type="PANTHER" id="PTHR32071">
    <property type="entry name" value="TRANSCRIPTIONAL REGULATORY PROTEIN"/>
    <property type="match status" value="1"/>
</dbReference>
<dbReference type="EMBL" id="SGXC01000003">
    <property type="protein sequence ID" value="RZS78799.1"/>
    <property type="molecule type" value="Genomic_DNA"/>
</dbReference>